<dbReference type="SUPFAM" id="SSF52833">
    <property type="entry name" value="Thioredoxin-like"/>
    <property type="match status" value="1"/>
</dbReference>
<dbReference type="RefSeq" id="WP_120623955.1">
    <property type="nucleotide sequence ID" value="NZ_RAWG01000016.1"/>
</dbReference>
<gene>
    <name evidence="2" type="ORF">D7X12_04090</name>
</gene>
<organism evidence="2 3">
    <name type="scientific">Corallococcus sicarius</name>
    <dbReference type="NCBI Taxonomy" id="2316726"/>
    <lineage>
        <taxon>Bacteria</taxon>
        <taxon>Pseudomonadati</taxon>
        <taxon>Myxococcota</taxon>
        <taxon>Myxococcia</taxon>
        <taxon>Myxococcales</taxon>
        <taxon>Cystobacterineae</taxon>
        <taxon>Myxococcaceae</taxon>
        <taxon>Corallococcus</taxon>
    </lineage>
</organism>
<protein>
    <recommendedName>
        <fullName evidence="1">Thioredoxin domain-containing protein</fullName>
    </recommendedName>
</protein>
<dbReference type="InterPro" id="IPR013766">
    <property type="entry name" value="Thioredoxin_domain"/>
</dbReference>
<proteinExistence type="predicted"/>
<dbReference type="EMBL" id="RAWG01000016">
    <property type="protein sequence ID" value="RKH46920.1"/>
    <property type="molecule type" value="Genomic_DNA"/>
</dbReference>
<dbReference type="Proteomes" id="UP000273405">
    <property type="component" value="Unassembled WGS sequence"/>
</dbReference>
<sequence>MSLLAVVVAVLSVLVVVNLFLSFALIGRLRVLQEMVSRGGVMKDPNLPQPGDPVRPFQALTEEGVQLSDEALRTGVSLVGFFTSSCKPCATARQQLLERPPTLPFMAFVEGSPQDPETRELAEALKRVAKVAFTTVDGPAHKAFEPPGYPLLVRVEDGKVAAAGNRLSDVLP</sequence>
<evidence type="ECO:0000313" key="3">
    <source>
        <dbReference type="Proteomes" id="UP000273405"/>
    </source>
</evidence>
<comment type="caution">
    <text evidence="2">The sequence shown here is derived from an EMBL/GenBank/DDBJ whole genome shotgun (WGS) entry which is preliminary data.</text>
</comment>
<name>A0A3A8NUD1_9BACT</name>
<evidence type="ECO:0000313" key="2">
    <source>
        <dbReference type="EMBL" id="RKH46920.1"/>
    </source>
</evidence>
<dbReference type="InterPro" id="IPR036249">
    <property type="entry name" value="Thioredoxin-like_sf"/>
</dbReference>
<reference evidence="3" key="1">
    <citation type="submission" date="2018-09" db="EMBL/GenBank/DDBJ databases">
        <authorList>
            <person name="Livingstone P.G."/>
            <person name="Whitworth D.E."/>
        </authorList>
    </citation>
    <scope>NUCLEOTIDE SEQUENCE [LARGE SCALE GENOMIC DNA]</scope>
    <source>
        <strain evidence="3">CA040B</strain>
    </source>
</reference>
<evidence type="ECO:0000259" key="1">
    <source>
        <dbReference type="PROSITE" id="PS51352"/>
    </source>
</evidence>
<dbReference type="OrthoDB" id="128449at2"/>
<dbReference type="PROSITE" id="PS51352">
    <property type="entry name" value="THIOREDOXIN_2"/>
    <property type="match status" value="1"/>
</dbReference>
<keyword evidence="3" id="KW-1185">Reference proteome</keyword>
<accession>A0A3A8NUD1</accession>
<feature type="domain" description="Thioredoxin" evidence="1">
    <location>
        <begin position="48"/>
        <end position="172"/>
    </location>
</feature>
<dbReference type="AlphaFoldDB" id="A0A3A8NUD1"/>